<keyword evidence="3" id="KW-1185">Reference proteome</keyword>
<comment type="caution">
    <text evidence="2">The sequence shown here is derived from an EMBL/GenBank/DDBJ whole genome shotgun (WGS) entry which is preliminary data.</text>
</comment>
<evidence type="ECO:0000313" key="2">
    <source>
        <dbReference type="EMBL" id="RDX63688.1"/>
    </source>
</evidence>
<feature type="compositionally biased region" description="Low complexity" evidence="1">
    <location>
        <begin position="61"/>
        <end position="79"/>
    </location>
</feature>
<protein>
    <submittedName>
        <fullName evidence="2">Uncharacterized protein</fullName>
    </submittedName>
</protein>
<feature type="compositionally biased region" description="Polar residues" evidence="1">
    <location>
        <begin position="9"/>
        <end position="24"/>
    </location>
</feature>
<dbReference type="EMBL" id="QJKJ01014755">
    <property type="protein sequence ID" value="RDX63688.1"/>
    <property type="molecule type" value="Genomic_DNA"/>
</dbReference>
<organism evidence="2 3">
    <name type="scientific">Mucuna pruriens</name>
    <name type="common">Velvet bean</name>
    <name type="synonym">Dolichos pruriens</name>
    <dbReference type="NCBI Taxonomy" id="157652"/>
    <lineage>
        <taxon>Eukaryota</taxon>
        <taxon>Viridiplantae</taxon>
        <taxon>Streptophyta</taxon>
        <taxon>Embryophyta</taxon>
        <taxon>Tracheophyta</taxon>
        <taxon>Spermatophyta</taxon>
        <taxon>Magnoliopsida</taxon>
        <taxon>eudicotyledons</taxon>
        <taxon>Gunneridae</taxon>
        <taxon>Pentapetalae</taxon>
        <taxon>rosids</taxon>
        <taxon>fabids</taxon>
        <taxon>Fabales</taxon>
        <taxon>Fabaceae</taxon>
        <taxon>Papilionoideae</taxon>
        <taxon>50 kb inversion clade</taxon>
        <taxon>NPAAA clade</taxon>
        <taxon>indigoferoid/millettioid clade</taxon>
        <taxon>Phaseoleae</taxon>
        <taxon>Mucuna</taxon>
    </lineage>
</organism>
<reference evidence="2" key="1">
    <citation type="submission" date="2018-05" db="EMBL/GenBank/DDBJ databases">
        <title>Draft genome of Mucuna pruriens seed.</title>
        <authorList>
            <person name="Nnadi N.E."/>
            <person name="Vos R."/>
            <person name="Hasami M.H."/>
            <person name="Devisetty U.K."/>
            <person name="Aguiy J.C."/>
        </authorList>
    </citation>
    <scope>NUCLEOTIDE SEQUENCE [LARGE SCALE GENOMIC DNA]</scope>
    <source>
        <strain evidence="2">JCA_2017</strain>
    </source>
</reference>
<evidence type="ECO:0000313" key="3">
    <source>
        <dbReference type="Proteomes" id="UP000257109"/>
    </source>
</evidence>
<name>A0A371ECD1_MUCPR</name>
<dbReference type="OrthoDB" id="1739981at2759"/>
<dbReference type="AlphaFoldDB" id="A0A371ECD1"/>
<evidence type="ECO:0000256" key="1">
    <source>
        <dbReference type="SAM" id="MobiDB-lite"/>
    </source>
</evidence>
<feature type="non-terminal residue" evidence="2">
    <location>
        <position position="1"/>
    </location>
</feature>
<gene>
    <name evidence="2" type="ORF">CR513_57850</name>
</gene>
<dbReference type="Proteomes" id="UP000257109">
    <property type="component" value="Unassembled WGS sequence"/>
</dbReference>
<accession>A0A371ECD1</accession>
<sequence>MYVAKERPTSNISSWQQQLCNSSTETKDNSLRDEGSFSTENTGEEVHEEKKQQQPQNHPHGTSSGVSNSKSSTNQQQQATKKRRNLPGTPGKYSTLSFTFSLAHII</sequence>
<feature type="compositionally biased region" description="Basic and acidic residues" evidence="1">
    <location>
        <begin position="25"/>
        <end position="35"/>
    </location>
</feature>
<proteinExistence type="predicted"/>
<feature type="region of interest" description="Disordered" evidence="1">
    <location>
        <begin position="1"/>
        <end position="95"/>
    </location>
</feature>
<dbReference type="STRING" id="157652.A0A371ECD1"/>